<comment type="caution">
    <text evidence="1">The sequence shown here is derived from an EMBL/GenBank/DDBJ whole genome shotgun (WGS) entry which is preliminary data.</text>
</comment>
<accession>A0ABQ2DGL3</accession>
<gene>
    <name evidence="1" type="ORF">GCM10007173_13340</name>
</gene>
<organism evidence="1 2">
    <name type="scientific">Glutamicibacter ardleyensis</name>
    <dbReference type="NCBI Taxonomy" id="225894"/>
    <lineage>
        <taxon>Bacteria</taxon>
        <taxon>Bacillati</taxon>
        <taxon>Actinomycetota</taxon>
        <taxon>Actinomycetes</taxon>
        <taxon>Micrococcales</taxon>
        <taxon>Micrococcaceae</taxon>
        <taxon>Glutamicibacter</taxon>
    </lineage>
</organism>
<sequence length="57" mass="6594">MMHPMMHPMMHSNEIRLEALKLAVQTVTETKNELNPALDVLKVARQYEAYILDVEAK</sequence>
<evidence type="ECO:0000313" key="1">
    <source>
        <dbReference type="EMBL" id="GGJ55837.1"/>
    </source>
</evidence>
<name>A0ABQ2DGL3_9MICC</name>
<dbReference type="Proteomes" id="UP000606115">
    <property type="component" value="Unassembled WGS sequence"/>
</dbReference>
<evidence type="ECO:0000313" key="2">
    <source>
        <dbReference type="Proteomes" id="UP000606115"/>
    </source>
</evidence>
<keyword evidence="2" id="KW-1185">Reference proteome</keyword>
<protein>
    <submittedName>
        <fullName evidence="1">Uncharacterized protein</fullName>
    </submittedName>
</protein>
<reference evidence="2" key="1">
    <citation type="journal article" date="2019" name="Int. J. Syst. Evol. Microbiol.">
        <title>The Global Catalogue of Microorganisms (GCM) 10K type strain sequencing project: providing services to taxonomists for standard genome sequencing and annotation.</title>
        <authorList>
            <consortium name="The Broad Institute Genomics Platform"/>
            <consortium name="The Broad Institute Genome Sequencing Center for Infectious Disease"/>
            <person name="Wu L."/>
            <person name="Ma J."/>
        </authorList>
    </citation>
    <scope>NUCLEOTIDE SEQUENCE [LARGE SCALE GENOMIC DNA]</scope>
    <source>
        <strain evidence="2">CGMCC 1.3685</strain>
    </source>
</reference>
<dbReference type="EMBL" id="BMKX01000002">
    <property type="protein sequence ID" value="GGJ55837.1"/>
    <property type="molecule type" value="Genomic_DNA"/>
</dbReference>
<proteinExistence type="predicted"/>